<feature type="compositionally biased region" description="Basic and acidic residues" evidence="1">
    <location>
        <begin position="50"/>
        <end position="67"/>
    </location>
</feature>
<accession>A0AAV7MYG9</accession>
<proteinExistence type="predicted"/>
<dbReference type="InterPro" id="IPR038990">
    <property type="entry name" value="LBH_dom"/>
</dbReference>
<evidence type="ECO:0000259" key="2">
    <source>
        <dbReference type="Pfam" id="PF15317"/>
    </source>
</evidence>
<comment type="caution">
    <text evidence="3">The sequence shown here is derived from an EMBL/GenBank/DDBJ whole genome shotgun (WGS) entry which is preliminary data.</text>
</comment>
<dbReference type="EMBL" id="JANPWB010000013">
    <property type="protein sequence ID" value="KAJ1108084.1"/>
    <property type="molecule type" value="Genomic_DNA"/>
</dbReference>
<dbReference type="Proteomes" id="UP001066276">
    <property type="component" value="Chromosome 9"/>
</dbReference>
<name>A0AAV7MYG9_PLEWA</name>
<evidence type="ECO:0000313" key="3">
    <source>
        <dbReference type="EMBL" id="KAJ1108084.1"/>
    </source>
</evidence>
<sequence length="93" mass="10271">MEDFTLKAPQEQGGPTVQIFPDAREKYPKLSKRLPSIVVDPTESGEVESGELRWPPDDYSPTDDKSSTHGQKGSKPGEHQLIDPNSVQPKKAN</sequence>
<feature type="domain" description="LBH" evidence="2">
    <location>
        <begin position="1"/>
        <end position="66"/>
    </location>
</feature>
<dbReference type="AlphaFoldDB" id="A0AAV7MYG9"/>
<evidence type="ECO:0000256" key="1">
    <source>
        <dbReference type="SAM" id="MobiDB-lite"/>
    </source>
</evidence>
<evidence type="ECO:0000313" key="4">
    <source>
        <dbReference type="Proteomes" id="UP001066276"/>
    </source>
</evidence>
<organism evidence="3 4">
    <name type="scientific">Pleurodeles waltl</name>
    <name type="common">Iberian ribbed newt</name>
    <dbReference type="NCBI Taxonomy" id="8319"/>
    <lineage>
        <taxon>Eukaryota</taxon>
        <taxon>Metazoa</taxon>
        <taxon>Chordata</taxon>
        <taxon>Craniata</taxon>
        <taxon>Vertebrata</taxon>
        <taxon>Euteleostomi</taxon>
        <taxon>Amphibia</taxon>
        <taxon>Batrachia</taxon>
        <taxon>Caudata</taxon>
        <taxon>Salamandroidea</taxon>
        <taxon>Salamandridae</taxon>
        <taxon>Pleurodelinae</taxon>
        <taxon>Pleurodeles</taxon>
    </lineage>
</organism>
<feature type="region of interest" description="Disordered" evidence="1">
    <location>
        <begin position="1"/>
        <end position="93"/>
    </location>
</feature>
<feature type="compositionally biased region" description="Polar residues" evidence="1">
    <location>
        <begin position="83"/>
        <end position="93"/>
    </location>
</feature>
<dbReference type="PANTHER" id="PTHR14987">
    <property type="entry name" value="PROTEIN LBH-RELATED"/>
    <property type="match status" value="1"/>
</dbReference>
<keyword evidence="4" id="KW-1185">Reference proteome</keyword>
<dbReference type="PANTHER" id="PTHR14987:SF3">
    <property type="entry name" value="LBH DOMAIN-CONTAINING PROTEIN 2"/>
    <property type="match status" value="1"/>
</dbReference>
<reference evidence="3" key="1">
    <citation type="journal article" date="2022" name="bioRxiv">
        <title>Sequencing and chromosome-scale assembly of the giantPleurodeles waltlgenome.</title>
        <authorList>
            <person name="Brown T."/>
            <person name="Elewa A."/>
            <person name="Iarovenko S."/>
            <person name="Subramanian E."/>
            <person name="Araus A.J."/>
            <person name="Petzold A."/>
            <person name="Susuki M."/>
            <person name="Suzuki K.-i.T."/>
            <person name="Hayashi T."/>
            <person name="Toyoda A."/>
            <person name="Oliveira C."/>
            <person name="Osipova E."/>
            <person name="Leigh N.D."/>
            <person name="Simon A."/>
            <person name="Yun M.H."/>
        </authorList>
    </citation>
    <scope>NUCLEOTIDE SEQUENCE</scope>
    <source>
        <strain evidence="3">20211129_DDA</strain>
        <tissue evidence="3">Liver</tissue>
    </source>
</reference>
<dbReference type="InterPro" id="IPR042945">
    <property type="entry name" value="LBH_dom_prot"/>
</dbReference>
<dbReference type="Pfam" id="PF15317">
    <property type="entry name" value="Lbh"/>
    <property type="match status" value="1"/>
</dbReference>
<protein>
    <recommendedName>
        <fullName evidence="2">LBH domain-containing protein</fullName>
    </recommendedName>
</protein>
<gene>
    <name evidence="3" type="ORF">NDU88_005466</name>
</gene>